<evidence type="ECO:0000259" key="20">
    <source>
        <dbReference type="PROSITE" id="PS50109"/>
    </source>
</evidence>
<keyword evidence="8" id="KW-0812">Transmembrane</keyword>
<comment type="similarity">
    <text evidence="3">In the N-terminal section; belongs to the phytochrome family.</text>
</comment>
<dbReference type="Gene3D" id="3.30.450.20">
    <property type="entry name" value="PAS domain"/>
    <property type="match status" value="1"/>
</dbReference>
<dbReference type="InterPro" id="IPR035965">
    <property type="entry name" value="PAS-like_dom_sf"/>
</dbReference>
<dbReference type="Pfam" id="PF01590">
    <property type="entry name" value="GAF"/>
    <property type="match status" value="1"/>
</dbReference>
<organism evidence="25 26">
    <name type="scientific">Tumidithrix elongata BACA0141</name>
    <dbReference type="NCBI Taxonomy" id="2716417"/>
    <lineage>
        <taxon>Bacteria</taxon>
        <taxon>Bacillati</taxon>
        <taxon>Cyanobacteriota</taxon>
        <taxon>Cyanophyceae</taxon>
        <taxon>Pseudanabaenales</taxon>
        <taxon>Pseudanabaenaceae</taxon>
        <taxon>Tumidithrix</taxon>
        <taxon>Tumidithrix elongata</taxon>
    </lineage>
</organism>
<dbReference type="InterPro" id="IPR003018">
    <property type="entry name" value="GAF"/>
</dbReference>
<evidence type="ECO:0000256" key="12">
    <source>
        <dbReference type="ARBA" id="ARBA00022989"/>
    </source>
</evidence>
<dbReference type="PROSITE" id="PS50046">
    <property type="entry name" value="PHYTOCHROME_2"/>
    <property type="match status" value="1"/>
</dbReference>
<sequence length="1319" mass="148195">MTNTNPSTILIVDDNPANLEVLYGALSNEGYSIRVEVDGVNAIAQIDLNAPDLILLDIMLPSINGFEVCRQLKGNEKTKDIPVIFMSALTDTADKLTGLDLGAVDYITKPFQQEEVLARVRLHLQLRQLMQTLALQNQELNTLTEKLEDHVRERTLALQQSEEYFRQLAENIETAFWMTSVETNIEKDKIIYKSPAYEKIWGRSKDEVYQPSSNWLSTIHPDDRDRILAALPKQVSGGFDEVYRILRPDGEIRWIRDRAFPILNEQGDPYRIAGISDDITKSKEVEKLLAVQYRTATVLAESTSFNKAATKILQILCEQLTLDVGELWLTNTHPPVLRLMASYTTQETDADELIQSHNQMSIEYGSGFIGTVWAEGIAKWVEIDRYPNFRNAEAVKNAGLNFVFCFPVPGENDAILAVISLLSRECQQPSAELLNVMLAVCRQIGQFIEKRRTEKQLQKQNWRMLLLSDLALRIRQSLDLTEILNTSVTEIRKFLNTDRVLVYRFYPDWNGTVEVESVNSKWRSSLGVNIQDTCFQAGQWQAYQQGRKLAIDHVANSDLSECHKQLLAGFQVQANLVVPIIENEKLWGLLIAHQCSAPRHWESFETNLLSQLADQIGIAIAQSRLLAQEREQRELLQQKNNDLEIARKEAEAATVAKSSFLATMSHEIRTPMNAVIGMTGLLLDTNLNSQQQDFAQTIRSSGDHLLNLINEILDFSKLEAGEMQLEVLDFDIETSIEEVAEILATVAQTKGLELITFIHSDVPKCLQGDVSRLRQVLLNLVNNAIKFTSRGEVTIEVSLLSEDAITVALRFAVIDTGIGIPAKALSKLFQPFTQVDASTTRKYGGTGLGLAICKQIVELMGGEIHVESEENYGSTFWFELLFEKQSECPTNNFGVDILRGMRVLVVDDSTTNCRILNHQLSSWEMRVDTIEHSVEAIACLNRAIEIGDPYELALLDMQMPDLDGESLGKQIKDSPTLQNIHLIMLTSLDQNGAARRMLEIGFDYYLRKPVRKLRLLNCVVDAITGIRRNSSLNQINQDLKKAEPIPPSKLKILLAEDSPVNQKVAINQLHNLGFHADVAANGKEVLELLAQIPYDIILMDCQMPILDGYETSRKIRDLEAEAQHKSAKIVIIALTANAMKEDRDRCLASGMDDYLSKPIRKEDLGIKLAYWSEVIAQMGGIASLNPNPYERSNSVIEEIDHIAQINPDENDLEIDWKYLDDMCSGNEEFKQELLKAFLGSLPEHLDVLKDAIAQGQYVKVEQEAHFLKGSSAAIGIKGIAKLAATLEEMGKSEQLPENSVILFENIIKGVEQIKSLVQS</sequence>
<dbReference type="InterPro" id="IPR001789">
    <property type="entry name" value="Sig_transdc_resp-reg_receiver"/>
</dbReference>
<dbReference type="PANTHER" id="PTHR45339">
    <property type="entry name" value="HYBRID SIGNAL TRANSDUCTION HISTIDINE KINASE J"/>
    <property type="match status" value="1"/>
</dbReference>
<evidence type="ECO:0000256" key="1">
    <source>
        <dbReference type="ARBA" id="ARBA00000085"/>
    </source>
</evidence>
<keyword evidence="18" id="KW-0175">Coiled coil</keyword>
<dbReference type="CDD" id="cd00130">
    <property type="entry name" value="PAS"/>
    <property type="match status" value="1"/>
</dbReference>
<dbReference type="FunFam" id="1.10.287.130:FF:000003">
    <property type="entry name" value="Histidine kinase"/>
    <property type="match status" value="1"/>
</dbReference>
<dbReference type="CDD" id="cd00156">
    <property type="entry name" value="REC"/>
    <property type="match status" value="1"/>
</dbReference>
<evidence type="ECO:0000256" key="7">
    <source>
        <dbReference type="ARBA" id="ARBA00022679"/>
    </source>
</evidence>
<dbReference type="InterPro" id="IPR036890">
    <property type="entry name" value="HATPase_C_sf"/>
</dbReference>
<keyword evidence="10" id="KW-0418">Kinase</keyword>
<protein>
    <recommendedName>
        <fullName evidence="15">Circadian input-output histidine kinase CikA</fullName>
        <ecNumber evidence="4">2.7.13.3</ecNumber>
    </recommendedName>
</protein>
<dbReference type="NCBIfam" id="TIGR00229">
    <property type="entry name" value="sensory_box"/>
    <property type="match status" value="1"/>
</dbReference>
<dbReference type="CDD" id="cd00082">
    <property type="entry name" value="HisKA"/>
    <property type="match status" value="1"/>
</dbReference>
<dbReference type="CDD" id="cd16922">
    <property type="entry name" value="HATPase_EvgS-ArcB-TorS-like"/>
    <property type="match status" value="1"/>
</dbReference>
<dbReference type="SUPFAM" id="SSF47226">
    <property type="entry name" value="Histidine-containing phosphotransfer domain, HPT domain"/>
    <property type="match status" value="1"/>
</dbReference>
<feature type="coiled-coil region" evidence="18">
    <location>
        <begin position="126"/>
        <end position="153"/>
    </location>
</feature>
<feature type="modified residue" description="4-aspartylphosphate" evidence="17">
    <location>
        <position position="956"/>
    </location>
</feature>
<dbReference type="CDD" id="cd19920">
    <property type="entry name" value="REC_PA4781-like"/>
    <property type="match status" value="1"/>
</dbReference>
<dbReference type="SMART" id="SM00448">
    <property type="entry name" value="REC"/>
    <property type="match status" value="3"/>
</dbReference>
<dbReference type="CDD" id="cd00088">
    <property type="entry name" value="HPT"/>
    <property type="match status" value="1"/>
</dbReference>
<dbReference type="InterPro" id="IPR003594">
    <property type="entry name" value="HATPase_dom"/>
</dbReference>
<keyword evidence="13" id="KW-0902">Two-component regulatory system</keyword>
<comment type="subcellular location">
    <subcellularLocation>
        <location evidence="2">Cell membrane</location>
        <topology evidence="2">Multi-pass membrane protein</topology>
    </subcellularLocation>
</comment>
<dbReference type="Gene3D" id="3.30.565.10">
    <property type="entry name" value="Histidine kinase-like ATPase, C-terminal domain"/>
    <property type="match status" value="1"/>
</dbReference>
<dbReference type="InterPro" id="IPR011006">
    <property type="entry name" value="CheY-like_superfamily"/>
</dbReference>
<dbReference type="SUPFAM" id="SSF55785">
    <property type="entry name" value="PYP-like sensor domain (PAS domain)"/>
    <property type="match status" value="1"/>
</dbReference>
<feature type="domain" description="Phytochrome chromophore attachment site" evidence="19">
    <location>
        <begin position="479"/>
        <end position="615"/>
    </location>
</feature>
<evidence type="ECO:0000259" key="23">
    <source>
        <dbReference type="PROSITE" id="PS50113"/>
    </source>
</evidence>
<dbReference type="InterPro" id="IPR001610">
    <property type="entry name" value="PAC"/>
</dbReference>
<dbReference type="SMART" id="SM00388">
    <property type="entry name" value="HisKA"/>
    <property type="match status" value="1"/>
</dbReference>
<dbReference type="EMBL" id="JAZBJZ010000068">
    <property type="protein sequence ID" value="MEE3718213.1"/>
    <property type="molecule type" value="Genomic_DNA"/>
</dbReference>
<evidence type="ECO:0000256" key="5">
    <source>
        <dbReference type="ARBA" id="ARBA00022475"/>
    </source>
</evidence>
<feature type="domain" description="PAS" evidence="22">
    <location>
        <begin position="161"/>
        <end position="238"/>
    </location>
</feature>
<dbReference type="InterPro" id="IPR003661">
    <property type="entry name" value="HisK_dim/P_dom"/>
</dbReference>
<accession>A0AAW9Q5P4</accession>
<dbReference type="InterPro" id="IPR036641">
    <property type="entry name" value="HPT_dom_sf"/>
</dbReference>
<evidence type="ECO:0000259" key="19">
    <source>
        <dbReference type="PROSITE" id="PS50046"/>
    </source>
</evidence>
<evidence type="ECO:0000313" key="25">
    <source>
        <dbReference type="EMBL" id="MEE3718213.1"/>
    </source>
</evidence>
<feature type="domain" description="HPt" evidence="24">
    <location>
        <begin position="1226"/>
        <end position="1319"/>
    </location>
</feature>
<evidence type="ECO:0000256" key="9">
    <source>
        <dbReference type="ARBA" id="ARBA00022741"/>
    </source>
</evidence>
<evidence type="ECO:0000256" key="18">
    <source>
        <dbReference type="SAM" id="Coils"/>
    </source>
</evidence>
<keyword evidence="5" id="KW-1003">Cell membrane</keyword>
<dbReference type="GO" id="GO:0005886">
    <property type="term" value="C:plasma membrane"/>
    <property type="evidence" value="ECO:0007669"/>
    <property type="project" value="UniProtKB-SubCell"/>
</dbReference>
<dbReference type="EC" id="2.7.13.3" evidence="4"/>
<dbReference type="Gene3D" id="3.30.450.40">
    <property type="match status" value="2"/>
</dbReference>
<feature type="domain" description="PAC" evidence="23">
    <location>
        <begin position="239"/>
        <end position="291"/>
    </location>
</feature>
<feature type="coiled-coil region" evidence="18">
    <location>
        <begin position="618"/>
        <end position="656"/>
    </location>
</feature>
<dbReference type="Proteomes" id="UP001333818">
    <property type="component" value="Unassembled WGS sequence"/>
</dbReference>
<dbReference type="RefSeq" id="WP_330484646.1">
    <property type="nucleotide sequence ID" value="NZ_JAZBJZ010000068.1"/>
</dbReference>
<feature type="domain" description="Response regulatory" evidence="21">
    <location>
        <begin position="8"/>
        <end position="124"/>
    </location>
</feature>
<dbReference type="SUPFAM" id="SSF47384">
    <property type="entry name" value="Homodimeric domain of signal transducing histidine kinase"/>
    <property type="match status" value="1"/>
</dbReference>
<evidence type="ECO:0000256" key="13">
    <source>
        <dbReference type="ARBA" id="ARBA00023012"/>
    </source>
</evidence>
<dbReference type="SMART" id="SM00091">
    <property type="entry name" value="PAS"/>
    <property type="match status" value="1"/>
</dbReference>
<dbReference type="Gene3D" id="3.40.50.2300">
    <property type="match status" value="3"/>
</dbReference>
<dbReference type="InterPro" id="IPR000700">
    <property type="entry name" value="PAS-assoc_C"/>
</dbReference>
<dbReference type="PROSITE" id="PS50109">
    <property type="entry name" value="HIS_KIN"/>
    <property type="match status" value="1"/>
</dbReference>
<dbReference type="GO" id="GO:0000155">
    <property type="term" value="F:phosphorelay sensor kinase activity"/>
    <property type="evidence" value="ECO:0007669"/>
    <property type="project" value="InterPro"/>
</dbReference>
<dbReference type="PROSITE" id="PS50894">
    <property type="entry name" value="HPT"/>
    <property type="match status" value="1"/>
</dbReference>
<dbReference type="InterPro" id="IPR036097">
    <property type="entry name" value="HisK_dim/P_sf"/>
</dbReference>
<dbReference type="PROSITE" id="PS50113">
    <property type="entry name" value="PAC"/>
    <property type="match status" value="1"/>
</dbReference>
<evidence type="ECO:0000256" key="14">
    <source>
        <dbReference type="ARBA" id="ARBA00023136"/>
    </source>
</evidence>
<proteinExistence type="inferred from homology"/>
<evidence type="ECO:0000256" key="16">
    <source>
        <dbReference type="PROSITE-ProRule" id="PRU00110"/>
    </source>
</evidence>
<dbReference type="SMART" id="SM00387">
    <property type="entry name" value="HATPase_c"/>
    <property type="match status" value="1"/>
</dbReference>
<evidence type="ECO:0000256" key="8">
    <source>
        <dbReference type="ARBA" id="ARBA00022692"/>
    </source>
</evidence>
<feature type="domain" description="Histidine kinase" evidence="20">
    <location>
        <begin position="663"/>
        <end position="884"/>
    </location>
</feature>
<feature type="modified residue" description="4-aspartylphosphate" evidence="17">
    <location>
        <position position="1100"/>
    </location>
</feature>
<evidence type="ECO:0000256" key="6">
    <source>
        <dbReference type="ARBA" id="ARBA00022553"/>
    </source>
</evidence>
<dbReference type="InterPro" id="IPR016132">
    <property type="entry name" value="Phyto_chromo_attachment"/>
</dbReference>
<evidence type="ECO:0000256" key="4">
    <source>
        <dbReference type="ARBA" id="ARBA00012438"/>
    </source>
</evidence>
<evidence type="ECO:0000256" key="10">
    <source>
        <dbReference type="ARBA" id="ARBA00022777"/>
    </source>
</evidence>
<dbReference type="PROSITE" id="PS50110">
    <property type="entry name" value="RESPONSE_REGULATORY"/>
    <property type="match status" value="3"/>
</dbReference>
<evidence type="ECO:0000259" key="21">
    <source>
        <dbReference type="PROSITE" id="PS50110"/>
    </source>
</evidence>
<gene>
    <name evidence="25" type="ORF">V2H45_15855</name>
</gene>
<dbReference type="SMART" id="SM00073">
    <property type="entry name" value="HPT"/>
    <property type="match status" value="1"/>
</dbReference>
<dbReference type="CDD" id="cd17546">
    <property type="entry name" value="REC_hyHK_CKI1_RcsC-like"/>
    <property type="match status" value="1"/>
</dbReference>
<evidence type="ECO:0000256" key="17">
    <source>
        <dbReference type="PROSITE-ProRule" id="PRU00169"/>
    </source>
</evidence>
<dbReference type="SMART" id="SM00065">
    <property type="entry name" value="GAF"/>
    <property type="match status" value="1"/>
</dbReference>
<dbReference type="FunFam" id="3.30.565.10:FF:000010">
    <property type="entry name" value="Sensor histidine kinase RcsC"/>
    <property type="match status" value="1"/>
</dbReference>
<feature type="modified residue" description="4-aspartylphosphate" evidence="17">
    <location>
        <position position="57"/>
    </location>
</feature>
<feature type="modified residue" description="Phosphohistidine" evidence="16">
    <location>
        <position position="1265"/>
    </location>
</feature>
<dbReference type="PANTHER" id="PTHR45339:SF1">
    <property type="entry name" value="HYBRID SIGNAL TRANSDUCTION HISTIDINE KINASE J"/>
    <property type="match status" value="1"/>
</dbReference>
<dbReference type="Pfam" id="PF00512">
    <property type="entry name" value="HisKA"/>
    <property type="match status" value="1"/>
</dbReference>
<evidence type="ECO:0000256" key="2">
    <source>
        <dbReference type="ARBA" id="ARBA00004651"/>
    </source>
</evidence>
<dbReference type="Pfam" id="PF01627">
    <property type="entry name" value="Hpt"/>
    <property type="match status" value="1"/>
</dbReference>
<dbReference type="Pfam" id="PF00072">
    <property type="entry name" value="Response_reg"/>
    <property type="match status" value="3"/>
</dbReference>
<dbReference type="Pfam" id="PF02518">
    <property type="entry name" value="HATPase_c"/>
    <property type="match status" value="1"/>
</dbReference>
<dbReference type="SUPFAM" id="SSF55874">
    <property type="entry name" value="ATPase domain of HSP90 chaperone/DNA topoisomerase II/histidine kinase"/>
    <property type="match status" value="1"/>
</dbReference>
<evidence type="ECO:0000313" key="26">
    <source>
        <dbReference type="Proteomes" id="UP001333818"/>
    </source>
</evidence>
<dbReference type="InterPro" id="IPR008207">
    <property type="entry name" value="Sig_transdc_His_kin_Hpt_dom"/>
</dbReference>
<dbReference type="InterPro" id="IPR013655">
    <property type="entry name" value="PAS_fold_3"/>
</dbReference>
<feature type="domain" description="Response regulatory" evidence="21">
    <location>
        <begin position="902"/>
        <end position="1023"/>
    </location>
</feature>
<comment type="caution">
    <text evidence="25">The sequence shown here is derived from an EMBL/GenBank/DDBJ whole genome shotgun (WGS) entry which is preliminary data.</text>
</comment>
<comment type="catalytic activity">
    <reaction evidence="1">
        <text>ATP + protein L-histidine = ADP + protein N-phospho-L-histidine.</text>
        <dbReference type="EC" id="2.7.13.3"/>
    </reaction>
</comment>
<dbReference type="PROSITE" id="PS50112">
    <property type="entry name" value="PAS"/>
    <property type="match status" value="1"/>
</dbReference>
<evidence type="ECO:0000259" key="22">
    <source>
        <dbReference type="PROSITE" id="PS50112"/>
    </source>
</evidence>
<dbReference type="SUPFAM" id="SSF52172">
    <property type="entry name" value="CheY-like"/>
    <property type="match status" value="3"/>
</dbReference>
<keyword evidence="7" id="KW-0808">Transferase</keyword>
<dbReference type="SUPFAM" id="SSF55781">
    <property type="entry name" value="GAF domain-like"/>
    <property type="match status" value="2"/>
</dbReference>
<dbReference type="InterPro" id="IPR000014">
    <property type="entry name" value="PAS"/>
</dbReference>
<dbReference type="InterPro" id="IPR029016">
    <property type="entry name" value="GAF-like_dom_sf"/>
</dbReference>
<keyword evidence="6 17" id="KW-0597">Phosphoprotein</keyword>
<dbReference type="SMART" id="SM00086">
    <property type="entry name" value="PAC"/>
    <property type="match status" value="1"/>
</dbReference>
<feature type="domain" description="Response regulatory" evidence="21">
    <location>
        <begin position="1051"/>
        <end position="1172"/>
    </location>
</feature>
<dbReference type="InterPro" id="IPR005467">
    <property type="entry name" value="His_kinase_dom"/>
</dbReference>
<keyword evidence="26" id="KW-1185">Reference proteome</keyword>
<dbReference type="InterPro" id="IPR004358">
    <property type="entry name" value="Sig_transdc_His_kin-like_C"/>
</dbReference>
<reference evidence="25" key="1">
    <citation type="submission" date="2024-01" db="EMBL/GenBank/DDBJ databases">
        <title>Bank of Algae and Cyanobacteria of the Azores (BACA) strain genomes.</title>
        <authorList>
            <person name="Luz R."/>
            <person name="Cordeiro R."/>
            <person name="Fonseca A."/>
            <person name="Goncalves V."/>
        </authorList>
    </citation>
    <scope>NUCLEOTIDE SEQUENCE</scope>
    <source>
        <strain evidence="25">BACA0141</strain>
    </source>
</reference>
<dbReference type="Gene3D" id="1.10.287.130">
    <property type="match status" value="1"/>
</dbReference>
<evidence type="ECO:0000256" key="3">
    <source>
        <dbReference type="ARBA" id="ARBA00006402"/>
    </source>
</evidence>
<dbReference type="PRINTS" id="PR00344">
    <property type="entry name" value="BCTRLSENSOR"/>
</dbReference>
<evidence type="ECO:0000256" key="15">
    <source>
        <dbReference type="ARBA" id="ARBA00074306"/>
    </source>
</evidence>
<name>A0AAW9Q5P4_9CYAN</name>
<dbReference type="Pfam" id="PF08447">
    <property type="entry name" value="PAS_3"/>
    <property type="match status" value="1"/>
</dbReference>
<keyword evidence="9" id="KW-0547">Nucleotide-binding</keyword>
<keyword evidence="12" id="KW-1133">Transmembrane helix</keyword>
<evidence type="ECO:0000259" key="24">
    <source>
        <dbReference type="PROSITE" id="PS50894"/>
    </source>
</evidence>
<evidence type="ECO:0000256" key="11">
    <source>
        <dbReference type="ARBA" id="ARBA00022840"/>
    </source>
</evidence>
<dbReference type="GO" id="GO:0005524">
    <property type="term" value="F:ATP binding"/>
    <property type="evidence" value="ECO:0007669"/>
    <property type="project" value="UniProtKB-KW"/>
</dbReference>
<keyword evidence="14" id="KW-0472">Membrane</keyword>
<dbReference type="Gene3D" id="1.20.120.160">
    <property type="entry name" value="HPT domain"/>
    <property type="match status" value="1"/>
</dbReference>
<keyword evidence="11" id="KW-0067">ATP-binding</keyword>